<dbReference type="EMBL" id="JBHULV010000044">
    <property type="protein sequence ID" value="MFD2732469.1"/>
    <property type="molecule type" value="Genomic_DNA"/>
</dbReference>
<evidence type="ECO:0000256" key="2">
    <source>
        <dbReference type="ARBA" id="ARBA00022679"/>
    </source>
</evidence>
<dbReference type="Proteomes" id="UP001597546">
    <property type="component" value="Unassembled WGS sequence"/>
</dbReference>
<comment type="catalytic activity">
    <reaction evidence="6 8">
        <text>dCMP + ATP = dCDP + ADP</text>
        <dbReference type="Rhea" id="RHEA:25094"/>
        <dbReference type="ChEBI" id="CHEBI:30616"/>
        <dbReference type="ChEBI" id="CHEBI:57566"/>
        <dbReference type="ChEBI" id="CHEBI:58593"/>
        <dbReference type="ChEBI" id="CHEBI:456216"/>
        <dbReference type="EC" id="2.7.4.25"/>
    </reaction>
</comment>
<sequence length="224" mass="25561">MVKNIVVAIDGYSSCGKSTLAKALAKKLHFIYVDSGAMYRAVTLYFLRNNTDLSNHDLIIDALEHIDLNFHSRDYQSHILLNGEEVSEEIRQMPVSENVSRIAAIKEVRKAMVRKQQKMGKSKNMVMDGRDIGTTVFPDAQVKLFMTADPKIRAERRYNELIAKGENVSLEEIFDNLAHRDFLDTTREESPLVRAEDAIILDNTDLTETEQLDFAIEKIRPFIV</sequence>
<comment type="similarity">
    <text evidence="1 8">Belongs to the cytidylate kinase family. Type 1 subfamily.</text>
</comment>
<gene>
    <name evidence="8 10" type="primary">cmk</name>
    <name evidence="10" type="ORF">ACFSSE_12230</name>
</gene>
<protein>
    <recommendedName>
        <fullName evidence="8">Cytidylate kinase</fullName>
        <shortName evidence="8">CK</shortName>
        <ecNumber evidence="8">2.7.4.25</ecNumber>
    </recommendedName>
    <alternativeName>
        <fullName evidence="8">Cytidine monophosphate kinase</fullName>
        <shortName evidence="8">CMP kinase</shortName>
    </alternativeName>
</protein>
<keyword evidence="3 8" id="KW-0547">Nucleotide-binding</keyword>
<reference evidence="11" key="1">
    <citation type="journal article" date="2019" name="Int. J. Syst. Evol. Microbiol.">
        <title>The Global Catalogue of Microorganisms (GCM) 10K type strain sequencing project: providing services to taxonomists for standard genome sequencing and annotation.</title>
        <authorList>
            <consortium name="The Broad Institute Genomics Platform"/>
            <consortium name="The Broad Institute Genome Sequencing Center for Infectious Disease"/>
            <person name="Wu L."/>
            <person name="Ma J."/>
        </authorList>
    </citation>
    <scope>NUCLEOTIDE SEQUENCE [LARGE SCALE GENOMIC DNA]</scope>
    <source>
        <strain evidence="11">KCTC 42456</strain>
    </source>
</reference>
<dbReference type="InterPro" id="IPR003136">
    <property type="entry name" value="Cytidylate_kin"/>
</dbReference>
<dbReference type="GO" id="GO:0016301">
    <property type="term" value="F:kinase activity"/>
    <property type="evidence" value="ECO:0007669"/>
    <property type="project" value="UniProtKB-KW"/>
</dbReference>
<evidence type="ECO:0000313" key="11">
    <source>
        <dbReference type="Proteomes" id="UP001597546"/>
    </source>
</evidence>
<feature type="domain" description="Cytidylate kinase" evidence="9">
    <location>
        <begin position="7"/>
        <end position="219"/>
    </location>
</feature>
<evidence type="ECO:0000256" key="1">
    <source>
        <dbReference type="ARBA" id="ARBA00009427"/>
    </source>
</evidence>
<dbReference type="NCBIfam" id="TIGR00017">
    <property type="entry name" value="cmk"/>
    <property type="match status" value="1"/>
</dbReference>
<dbReference type="RefSeq" id="WP_379040238.1">
    <property type="nucleotide sequence ID" value="NZ_JBHSKW010000001.1"/>
</dbReference>
<keyword evidence="8" id="KW-0963">Cytoplasm</keyword>
<organism evidence="10 11">
    <name type="scientific">Pedobacter alpinus</name>
    <dbReference type="NCBI Taxonomy" id="1590643"/>
    <lineage>
        <taxon>Bacteria</taxon>
        <taxon>Pseudomonadati</taxon>
        <taxon>Bacteroidota</taxon>
        <taxon>Sphingobacteriia</taxon>
        <taxon>Sphingobacteriales</taxon>
        <taxon>Sphingobacteriaceae</taxon>
        <taxon>Pedobacter</taxon>
    </lineage>
</organism>
<keyword evidence="4 8" id="KW-0418">Kinase</keyword>
<evidence type="ECO:0000259" key="9">
    <source>
        <dbReference type="Pfam" id="PF02224"/>
    </source>
</evidence>
<dbReference type="HAMAP" id="MF_00238">
    <property type="entry name" value="Cytidyl_kinase_type1"/>
    <property type="match status" value="1"/>
</dbReference>
<dbReference type="EC" id="2.7.4.25" evidence="8"/>
<evidence type="ECO:0000256" key="5">
    <source>
        <dbReference type="ARBA" id="ARBA00022840"/>
    </source>
</evidence>
<evidence type="ECO:0000256" key="7">
    <source>
        <dbReference type="ARBA" id="ARBA00048478"/>
    </source>
</evidence>
<name>A0ABW5TTP7_9SPHI</name>
<evidence type="ECO:0000256" key="3">
    <source>
        <dbReference type="ARBA" id="ARBA00022741"/>
    </source>
</evidence>
<dbReference type="InterPro" id="IPR011994">
    <property type="entry name" value="Cytidylate_kinase_dom"/>
</dbReference>
<comment type="subcellular location">
    <subcellularLocation>
        <location evidence="8">Cytoplasm</location>
    </subcellularLocation>
</comment>
<evidence type="ECO:0000313" key="10">
    <source>
        <dbReference type="EMBL" id="MFD2732469.1"/>
    </source>
</evidence>
<evidence type="ECO:0000256" key="4">
    <source>
        <dbReference type="ARBA" id="ARBA00022777"/>
    </source>
</evidence>
<feature type="binding site" evidence="8">
    <location>
        <begin position="11"/>
        <end position="19"/>
    </location>
    <ligand>
        <name>ATP</name>
        <dbReference type="ChEBI" id="CHEBI:30616"/>
    </ligand>
</feature>
<comment type="caution">
    <text evidence="10">The sequence shown here is derived from an EMBL/GenBank/DDBJ whole genome shotgun (WGS) entry which is preliminary data.</text>
</comment>
<proteinExistence type="inferred from homology"/>
<keyword evidence="11" id="KW-1185">Reference proteome</keyword>
<evidence type="ECO:0000256" key="6">
    <source>
        <dbReference type="ARBA" id="ARBA00047615"/>
    </source>
</evidence>
<dbReference type="Pfam" id="PF02224">
    <property type="entry name" value="Cytidylate_kin"/>
    <property type="match status" value="1"/>
</dbReference>
<keyword evidence="5 8" id="KW-0067">ATP-binding</keyword>
<keyword evidence="2 8" id="KW-0808">Transferase</keyword>
<dbReference type="PANTHER" id="PTHR21299:SF2">
    <property type="entry name" value="CYTIDYLATE KINASE"/>
    <property type="match status" value="1"/>
</dbReference>
<evidence type="ECO:0000256" key="8">
    <source>
        <dbReference type="HAMAP-Rule" id="MF_00238"/>
    </source>
</evidence>
<dbReference type="InterPro" id="IPR027417">
    <property type="entry name" value="P-loop_NTPase"/>
</dbReference>
<dbReference type="Gene3D" id="3.40.50.300">
    <property type="entry name" value="P-loop containing nucleotide triphosphate hydrolases"/>
    <property type="match status" value="1"/>
</dbReference>
<accession>A0ABW5TTP7</accession>
<comment type="catalytic activity">
    <reaction evidence="7 8">
        <text>CMP + ATP = CDP + ADP</text>
        <dbReference type="Rhea" id="RHEA:11600"/>
        <dbReference type="ChEBI" id="CHEBI:30616"/>
        <dbReference type="ChEBI" id="CHEBI:58069"/>
        <dbReference type="ChEBI" id="CHEBI:60377"/>
        <dbReference type="ChEBI" id="CHEBI:456216"/>
        <dbReference type="EC" id="2.7.4.25"/>
    </reaction>
</comment>
<dbReference type="CDD" id="cd02020">
    <property type="entry name" value="CMPK"/>
    <property type="match status" value="1"/>
</dbReference>
<dbReference type="SUPFAM" id="SSF52540">
    <property type="entry name" value="P-loop containing nucleoside triphosphate hydrolases"/>
    <property type="match status" value="1"/>
</dbReference>
<dbReference type="PANTHER" id="PTHR21299">
    <property type="entry name" value="CYTIDYLATE KINASE/PANTOATE-BETA-ALANINE LIGASE"/>
    <property type="match status" value="1"/>
</dbReference>